<dbReference type="Pfam" id="PF02872">
    <property type="entry name" value="5_nucleotid_C"/>
    <property type="match status" value="1"/>
</dbReference>
<gene>
    <name evidence="5" type="ORF">Z968_12115</name>
</gene>
<dbReference type="Pfam" id="PF01476">
    <property type="entry name" value="LysM"/>
    <property type="match status" value="2"/>
</dbReference>
<keyword evidence="1 2" id="KW-0732">Signal</keyword>
<comment type="caution">
    <text evidence="5">The sequence shown here is derived from an EMBL/GenBank/DDBJ whole genome shotgun (WGS) entry which is preliminary data.</text>
</comment>
<dbReference type="GO" id="GO:0000166">
    <property type="term" value="F:nucleotide binding"/>
    <property type="evidence" value="ECO:0007669"/>
    <property type="project" value="UniProtKB-KW"/>
</dbReference>
<dbReference type="InterPro" id="IPR006179">
    <property type="entry name" value="5_nucleotidase/apyrase"/>
</dbReference>
<comment type="similarity">
    <text evidence="2">Belongs to the 5'-nucleotidase family.</text>
</comment>
<dbReference type="PROSITE" id="PS51782">
    <property type="entry name" value="LYSM"/>
    <property type="match status" value="2"/>
</dbReference>
<dbReference type="CDD" id="cd00118">
    <property type="entry name" value="LysM"/>
    <property type="match status" value="2"/>
</dbReference>
<feature type="signal peptide" evidence="2">
    <location>
        <begin position="1"/>
        <end position="33"/>
    </location>
</feature>
<feature type="region of interest" description="Disordered" evidence="3">
    <location>
        <begin position="552"/>
        <end position="573"/>
    </location>
</feature>
<dbReference type="InterPro" id="IPR029052">
    <property type="entry name" value="Metallo-depent_PP-like"/>
</dbReference>
<dbReference type="GO" id="GO:0016787">
    <property type="term" value="F:hydrolase activity"/>
    <property type="evidence" value="ECO:0007669"/>
    <property type="project" value="UniProtKB-KW"/>
</dbReference>
<dbReference type="AlphaFoldDB" id="A0A0A0I0G4"/>
<keyword evidence="2" id="KW-0547">Nucleotide-binding</keyword>
<dbReference type="InterPro" id="IPR018392">
    <property type="entry name" value="LysM"/>
</dbReference>
<dbReference type="SUPFAM" id="SSF56300">
    <property type="entry name" value="Metallo-dependent phosphatases"/>
    <property type="match status" value="1"/>
</dbReference>
<dbReference type="InterPro" id="IPR036907">
    <property type="entry name" value="5'-Nucleotdase_C_sf"/>
</dbReference>
<evidence type="ECO:0000256" key="3">
    <source>
        <dbReference type="SAM" id="MobiDB-lite"/>
    </source>
</evidence>
<dbReference type="Gene3D" id="3.60.21.10">
    <property type="match status" value="1"/>
</dbReference>
<feature type="domain" description="LysM" evidence="4">
    <location>
        <begin position="581"/>
        <end position="625"/>
    </location>
</feature>
<feature type="domain" description="LysM" evidence="4">
    <location>
        <begin position="635"/>
        <end position="679"/>
    </location>
</feature>
<dbReference type="PRINTS" id="PR01607">
    <property type="entry name" value="APYRASEFAMLY"/>
</dbReference>
<dbReference type="InterPro" id="IPR036779">
    <property type="entry name" value="LysM_dom_sf"/>
</dbReference>
<evidence type="ECO:0000259" key="4">
    <source>
        <dbReference type="PROSITE" id="PS51782"/>
    </source>
</evidence>
<feature type="chain" id="PRO_5005108413" evidence="2">
    <location>
        <begin position="34"/>
        <end position="681"/>
    </location>
</feature>
<dbReference type="SMART" id="SM00257">
    <property type="entry name" value="LysM"/>
    <property type="match status" value="2"/>
</dbReference>
<dbReference type="InterPro" id="IPR008334">
    <property type="entry name" value="5'-Nucleotdase_C"/>
</dbReference>
<dbReference type="SUPFAM" id="SSF54106">
    <property type="entry name" value="LysM domain"/>
    <property type="match status" value="2"/>
</dbReference>
<dbReference type="RefSeq" id="WP_039256252.1">
    <property type="nucleotide sequence ID" value="NZ_JENJ01000084.1"/>
</dbReference>
<dbReference type="Proteomes" id="UP000030012">
    <property type="component" value="Unassembled WGS sequence"/>
</dbReference>
<dbReference type="PANTHER" id="PTHR11575:SF24">
    <property type="entry name" value="5'-NUCLEOTIDASE"/>
    <property type="match status" value="1"/>
</dbReference>
<dbReference type="CDD" id="cd00845">
    <property type="entry name" value="MPP_UshA_N_like"/>
    <property type="match status" value="1"/>
</dbReference>
<dbReference type="Pfam" id="PF00149">
    <property type="entry name" value="Metallophos"/>
    <property type="match status" value="1"/>
</dbReference>
<organism evidence="5 6">
    <name type="scientific">Clostridium novyi A str. 4552</name>
    <dbReference type="NCBI Taxonomy" id="1444289"/>
    <lineage>
        <taxon>Bacteria</taxon>
        <taxon>Bacillati</taxon>
        <taxon>Bacillota</taxon>
        <taxon>Clostridia</taxon>
        <taxon>Eubacteriales</taxon>
        <taxon>Clostridiaceae</taxon>
        <taxon>Clostridium</taxon>
    </lineage>
</organism>
<dbReference type="GO" id="GO:0009166">
    <property type="term" value="P:nucleotide catabolic process"/>
    <property type="evidence" value="ECO:0007669"/>
    <property type="project" value="InterPro"/>
</dbReference>
<reference evidence="5 6" key="1">
    <citation type="submission" date="2014-01" db="EMBL/GenBank/DDBJ databases">
        <title>Plasmidome dynamics in the species complex Clostridium novyi sensu lato converts strains of independent lineages into distinctly different pathogens.</title>
        <authorList>
            <person name="Skarin H."/>
            <person name="Segerman B."/>
        </authorList>
    </citation>
    <scope>NUCLEOTIDE SEQUENCE [LARGE SCALE GENOMIC DNA]</scope>
    <source>
        <strain evidence="5 6">4552</strain>
    </source>
</reference>
<evidence type="ECO:0000313" key="6">
    <source>
        <dbReference type="Proteomes" id="UP000030012"/>
    </source>
</evidence>
<accession>A0A0A0I0G4</accession>
<dbReference type="SUPFAM" id="SSF55816">
    <property type="entry name" value="5'-nucleotidase (syn. UDP-sugar hydrolase), C-terminal domain"/>
    <property type="match status" value="1"/>
</dbReference>
<dbReference type="InterPro" id="IPR004843">
    <property type="entry name" value="Calcineurin-like_PHP"/>
</dbReference>
<dbReference type="OrthoDB" id="9800780at2"/>
<dbReference type="Gene3D" id="3.90.780.10">
    <property type="entry name" value="5'-Nucleotidase, C-terminal domain"/>
    <property type="match status" value="1"/>
</dbReference>
<proteinExistence type="inferred from homology"/>
<keyword evidence="2" id="KW-0378">Hydrolase</keyword>
<dbReference type="PANTHER" id="PTHR11575">
    <property type="entry name" value="5'-NUCLEOTIDASE-RELATED"/>
    <property type="match status" value="1"/>
</dbReference>
<evidence type="ECO:0000313" key="5">
    <source>
        <dbReference type="EMBL" id="KGM94217.1"/>
    </source>
</evidence>
<dbReference type="Gene3D" id="3.10.350.10">
    <property type="entry name" value="LysM domain"/>
    <property type="match status" value="2"/>
</dbReference>
<dbReference type="EMBL" id="JENJ01000084">
    <property type="protein sequence ID" value="KGM94217.1"/>
    <property type="molecule type" value="Genomic_DNA"/>
</dbReference>
<name>A0A0A0I0G4_CLONO</name>
<evidence type="ECO:0000256" key="1">
    <source>
        <dbReference type="ARBA" id="ARBA00022729"/>
    </source>
</evidence>
<sequence>MNNTFKRSRLKKCSSFFVVLAMLFTMTTQFAFAQGSIDEKISNSKMNTLTQQKEISDNKVVDVLMFNDFHGNLAEDVRDTGKNIGMAKMVGYVKDATRKNPNTIVVSGGDNYQGTAMSNLTYGAPVSAMMKAMNVTASAVGNHEFDWGVSHMEKWQKDGGFDFLAANIYDTKTKLPVAWSKPYKIVEKAGLKVAFIGLAHPNTTTLTKRENVTGLEFRDPVKSAEEWIKYLKEGKAKEGVPDVIIALTHIDSYQDAKTNKITGMAVDLTKVDGLDAIISAHSHRRVIGVVNGKSIIQAYKYGRAIGTMSIQLDENNKVKKIVPKMEDVSKIKNDIIPDDESKEVYNDYDKKLKPILSEKIGVASKEFTHDRASKGTVSLLGRWSCEVMQKKTGAEVAIQNGGGLRRSLYKGDITMGDMYEIMPFDNALVTFDLQGKDLKKAIDHGILNPEVTDGQFTGLKVEYDKNKPFENRITKITLTNGTPLDMNKYYKVTVPDFLLTGGDKYDFSNAKNVVETFIPVRDVLVQAIKEAKVITPKAVDYIKQCHDNVVPMPKPDVKPEIKPQPKPTPKPEINKDSNVRVMYIVKINDTLKKIGNAYGVSWRELAKYNKIANPNMIFPGQKILIPKKQNSNVRATYTVKRNDTLKKIGNVYGISWRRIAKLNNLKDPNMIFENQKLLIPA</sequence>
<protein>
    <submittedName>
        <fullName evidence="5">5'-nucleotidase</fullName>
    </submittedName>
</protein>
<evidence type="ECO:0000256" key="2">
    <source>
        <dbReference type="RuleBase" id="RU362119"/>
    </source>
</evidence>